<dbReference type="Proteomes" id="UP000198460">
    <property type="component" value="Unassembled WGS sequence"/>
</dbReference>
<sequence length="43" mass="4848">MPSPDAIDRRFGDGGVFACTRCVRALAYMRCVRCHRRWSASDG</sequence>
<dbReference type="AlphaFoldDB" id="A0A238H601"/>
<dbReference type="EMBL" id="FXAN01000061">
    <property type="protein sequence ID" value="SMG00759.1"/>
    <property type="molecule type" value="Genomic_DNA"/>
</dbReference>
<evidence type="ECO:0000313" key="2">
    <source>
        <dbReference type="Proteomes" id="UP000198460"/>
    </source>
</evidence>
<evidence type="ECO:0000313" key="1">
    <source>
        <dbReference type="EMBL" id="SMG00759.1"/>
    </source>
</evidence>
<organism evidence="1 2">
    <name type="scientific">Burkholderia singularis</name>
    <dbReference type="NCBI Taxonomy" id="1503053"/>
    <lineage>
        <taxon>Bacteria</taxon>
        <taxon>Pseudomonadati</taxon>
        <taxon>Pseudomonadota</taxon>
        <taxon>Betaproteobacteria</taxon>
        <taxon>Burkholderiales</taxon>
        <taxon>Burkholderiaceae</taxon>
        <taxon>Burkholderia</taxon>
        <taxon>pseudomallei group</taxon>
    </lineage>
</organism>
<proteinExistence type="predicted"/>
<gene>
    <name evidence="1" type="ORF">BSIN_0409</name>
</gene>
<protein>
    <submittedName>
        <fullName evidence="1">Uncharacterized protein</fullName>
    </submittedName>
</protein>
<name>A0A238H601_9BURK</name>
<accession>A0A238H601</accession>
<reference evidence="1 2" key="1">
    <citation type="submission" date="2017-04" db="EMBL/GenBank/DDBJ databases">
        <authorList>
            <person name="Afonso C.L."/>
            <person name="Miller P.J."/>
            <person name="Scott M.A."/>
            <person name="Spackman E."/>
            <person name="Goraichik I."/>
            <person name="Dimitrov K.M."/>
            <person name="Suarez D.L."/>
            <person name="Swayne D.E."/>
        </authorList>
    </citation>
    <scope>NUCLEOTIDE SEQUENCE [LARGE SCALE GENOMIC DNA]</scope>
    <source>
        <strain evidence="1">LMG 28154</strain>
    </source>
</reference>